<dbReference type="Pfam" id="PF03732">
    <property type="entry name" value="Retrotrans_gag"/>
    <property type="match status" value="1"/>
</dbReference>
<keyword evidence="3" id="KW-1185">Reference proteome</keyword>
<dbReference type="InterPro" id="IPR005162">
    <property type="entry name" value="Retrotrans_gag_dom"/>
</dbReference>
<name>A0A820FG04_9BILA</name>
<protein>
    <recommendedName>
        <fullName evidence="1">Retrotransposon gag domain-containing protein</fullName>
    </recommendedName>
</protein>
<comment type="caution">
    <text evidence="2">The sequence shown here is derived from an EMBL/GenBank/DDBJ whole genome shotgun (WGS) entry which is preliminary data.</text>
</comment>
<evidence type="ECO:0000313" key="3">
    <source>
        <dbReference type="Proteomes" id="UP000663866"/>
    </source>
</evidence>
<dbReference type="EMBL" id="CAJOBG010009336">
    <property type="protein sequence ID" value="CAF4264016.1"/>
    <property type="molecule type" value="Genomic_DNA"/>
</dbReference>
<dbReference type="Proteomes" id="UP000663866">
    <property type="component" value="Unassembled WGS sequence"/>
</dbReference>
<reference evidence="2" key="1">
    <citation type="submission" date="2021-02" db="EMBL/GenBank/DDBJ databases">
        <authorList>
            <person name="Nowell W R."/>
        </authorList>
    </citation>
    <scope>NUCLEOTIDE SEQUENCE</scope>
</reference>
<feature type="domain" description="Retrotransposon gag" evidence="1">
    <location>
        <begin position="43"/>
        <end position="114"/>
    </location>
</feature>
<organism evidence="2 3">
    <name type="scientific">Rotaria magnacalcarata</name>
    <dbReference type="NCBI Taxonomy" id="392030"/>
    <lineage>
        <taxon>Eukaryota</taxon>
        <taxon>Metazoa</taxon>
        <taxon>Spiralia</taxon>
        <taxon>Gnathifera</taxon>
        <taxon>Rotifera</taxon>
        <taxon>Eurotatoria</taxon>
        <taxon>Bdelloidea</taxon>
        <taxon>Philodinida</taxon>
        <taxon>Philodinidae</taxon>
        <taxon>Rotaria</taxon>
    </lineage>
</organism>
<evidence type="ECO:0000313" key="2">
    <source>
        <dbReference type="EMBL" id="CAF4264016.1"/>
    </source>
</evidence>
<dbReference type="AlphaFoldDB" id="A0A820FG04"/>
<gene>
    <name evidence="2" type="ORF">OVN521_LOCUS29723</name>
</gene>
<evidence type="ECO:0000259" key="1">
    <source>
        <dbReference type="Pfam" id="PF03732"/>
    </source>
</evidence>
<accession>A0A820FG04</accession>
<sequence>MTSLPTTILHPSFTMNLNNNLPTFKTLISSTDSLLRQTVQQVLLDGALTWFGQLQKSPDRVITWKDFKLRFYERNHTSAKIQSLRTELRLLFRSDDEYTLDYFERLKMLMPEIDPECDVGINLPIRDIVRKSQNIESTQVELTPSDPMGMRRKSSESLKFLLIITDNISNEKFLYSSISAENVIISANSFDVTGSAQEIDVPSSNIDTDIGAVNILGVIPAEKVPMFSTEQSSVVIHKVLQNHLKVNIGSSKKNLKSSKRSKIYPLQCGTDIGYGSKLYISNRYQLDIISNILRTSVLCRYIRNRVKHSVWKTMVYKKR</sequence>
<proteinExistence type="predicted"/>